<accession>A0ACB7UNU5</accession>
<dbReference type="EC" id="2.5.1.18" evidence="1"/>
<evidence type="ECO:0000313" key="2">
    <source>
        <dbReference type="Proteomes" id="UP000827976"/>
    </source>
</evidence>
<gene>
    <name evidence="1" type="ORF">IHE45_15G112700</name>
</gene>
<reference evidence="2" key="1">
    <citation type="journal article" date="2022" name="Nat. Commun.">
        <title>Chromosome evolution and the genetic basis of agronomically important traits in greater yam.</title>
        <authorList>
            <person name="Bredeson J.V."/>
            <person name="Lyons J.B."/>
            <person name="Oniyinde I.O."/>
            <person name="Okereke N.R."/>
            <person name="Kolade O."/>
            <person name="Nnabue I."/>
            <person name="Nwadili C.O."/>
            <person name="Hribova E."/>
            <person name="Parker M."/>
            <person name="Nwogha J."/>
            <person name="Shu S."/>
            <person name="Carlson J."/>
            <person name="Kariba R."/>
            <person name="Muthemba S."/>
            <person name="Knop K."/>
            <person name="Barton G.J."/>
            <person name="Sherwood A.V."/>
            <person name="Lopez-Montes A."/>
            <person name="Asiedu R."/>
            <person name="Jamnadass R."/>
            <person name="Muchugi A."/>
            <person name="Goodstein D."/>
            <person name="Egesi C.N."/>
            <person name="Featherston J."/>
            <person name="Asfaw A."/>
            <person name="Simpson G.G."/>
            <person name="Dolezel J."/>
            <person name="Hendre P.S."/>
            <person name="Van Deynze A."/>
            <person name="Kumar P.L."/>
            <person name="Obidiegwu J.E."/>
            <person name="Bhattacharjee R."/>
            <person name="Rokhsar D.S."/>
        </authorList>
    </citation>
    <scope>NUCLEOTIDE SEQUENCE [LARGE SCALE GENOMIC DNA]</scope>
    <source>
        <strain evidence="2">cv. TDa95/00328</strain>
    </source>
</reference>
<comment type="caution">
    <text evidence="1">The sequence shown here is derived from an EMBL/GenBank/DDBJ whole genome shotgun (WGS) entry which is preliminary data.</text>
</comment>
<proteinExistence type="predicted"/>
<organism evidence="1 2">
    <name type="scientific">Dioscorea alata</name>
    <name type="common">Purple yam</name>
    <dbReference type="NCBI Taxonomy" id="55571"/>
    <lineage>
        <taxon>Eukaryota</taxon>
        <taxon>Viridiplantae</taxon>
        <taxon>Streptophyta</taxon>
        <taxon>Embryophyta</taxon>
        <taxon>Tracheophyta</taxon>
        <taxon>Spermatophyta</taxon>
        <taxon>Magnoliopsida</taxon>
        <taxon>Liliopsida</taxon>
        <taxon>Dioscoreales</taxon>
        <taxon>Dioscoreaceae</taxon>
        <taxon>Dioscorea</taxon>
    </lineage>
</organism>
<dbReference type="Proteomes" id="UP000827976">
    <property type="component" value="Chromosome 15"/>
</dbReference>
<evidence type="ECO:0000313" key="1">
    <source>
        <dbReference type="EMBL" id="KAH7662151.1"/>
    </source>
</evidence>
<keyword evidence="1" id="KW-0808">Transferase</keyword>
<sequence>MALVLHAGRTNKNALKVLLVAEYCEVDIELVKNFQMGVSNKTPEFLKMNPLGKVPVLETPDGPIFESNAIARYVARLNADNPIYGTSLIEYAHIEQWIDFATTEIDPNICQWFYPRAGYSLYNPQAEEDAIKLLKRALGALNTHLETNTYLVGHGITLADIIMICNLYLGFIRLMTKSFTSEFPHVERYFWTMVNQPNFCKVMGNVEQTESVHPLQSQISTQSKLKEPLKEPKKEAKKQSINSMIEDSEPFNGEALLDVKCFK</sequence>
<protein>
    <submittedName>
        <fullName evidence="1">Glutathione transferase protein</fullName>
        <ecNumber evidence="1">2.5.1.18</ecNumber>
    </submittedName>
</protein>
<dbReference type="EMBL" id="CM037025">
    <property type="protein sequence ID" value="KAH7662151.1"/>
    <property type="molecule type" value="Genomic_DNA"/>
</dbReference>
<keyword evidence="2" id="KW-1185">Reference proteome</keyword>
<name>A0ACB7UNU5_DIOAL</name>